<gene>
    <name evidence="2" type="ordered locus">MTR_1g011250</name>
</gene>
<dbReference type="HOGENOM" id="CLU_3071657_0_0_1"/>
<feature type="compositionally biased region" description="Basic and acidic residues" evidence="1">
    <location>
        <begin position="43"/>
        <end position="53"/>
    </location>
</feature>
<proteinExistence type="predicted"/>
<accession>G7I5S6</accession>
<dbReference type="Proteomes" id="UP000002051">
    <property type="component" value="Unassembled WGS sequence"/>
</dbReference>
<feature type="compositionally biased region" description="Basic residues" evidence="1">
    <location>
        <begin position="33"/>
        <end position="42"/>
    </location>
</feature>
<dbReference type="EMBL" id="CM001217">
    <property type="protein sequence ID" value="AES58915.1"/>
    <property type="molecule type" value="Genomic_DNA"/>
</dbReference>
<dbReference type="PaxDb" id="3880-AES58915"/>
<reference evidence="2 4" key="1">
    <citation type="journal article" date="2011" name="Nature">
        <title>The Medicago genome provides insight into the evolution of rhizobial symbioses.</title>
        <authorList>
            <person name="Young N.D."/>
            <person name="Debelle F."/>
            <person name="Oldroyd G.E."/>
            <person name="Geurts R."/>
            <person name="Cannon S.B."/>
            <person name="Udvardi M.K."/>
            <person name="Benedito V.A."/>
            <person name="Mayer K.F."/>
            <person name="Gouzy J."/>
            <person name="Schoof H."/>
            <person name="Van de Peer Y."/>
            <person name="Proost S."/>
            <person name="Cook D.R."/>
            <person name="Meyers B.C."/>
            <person name="Spannagl M."/>
            <person name="Cheung F."/>
            <person name="De Mita S."/>
            <person name="Krishnakumar V."/>
            <person name="Gundlach H."/>
            <person name="Zhou S."/>
            <person name="Mudge J."/>
            <person name="Bharti A.K."/>
            <person name="Murray J.D."/>
            <person name="Naoumkina M.A."/>
            <person name="Rosen B."/>
            <person name="Silverstein K.A."/>
            <person name="Tang H."/>
            <person name="Rombauts S."/>
            <person name="Zhao P.X."/>
            <person name="Zhou P."/>
            <person name="Barbe V."/>
            <person name="Bardou P."/>
            <person name="Bechner M."/>
            <person name="Bellec A."/>
            <person name="Berger A."/>
            <person name="Berges H."/>
            <person name="Bidwell S."/>
            <person name="Bisseling T."/>
            <person name="Choisne N."/>
            <person name="Couloux A."/>
            <person name="Denny R."/>
            <person name="Deshpande S."/>
            <person name="Dai X."/>
            <person name="Doyle J.J."/>
            <person name="Dudez A.M."/>
            <person name="Farmer A.D."/>
            <person name="Fouteau S."/>
            <person name="Franken C."/>
            <person name="Gibelin C."/>
            <person name="Gish J."/>
            <person name="Goldstein S."/>
            <person name="Gonzalez A.J."/>
            <person name="Green P.J."/>
            <person name="Hallab A."/>
            <person name="Hartog M."/>
            <person name="Hua A."/>
            <person name="Humphray S.J."/>
            <person name="Jeong D.H."/>
            <person name="Jing Y."/>
            <person name="Jocker A."/>
            <person name="Kenton S.M."/>
            <person name="Kim D.J."/>
            <person name="Klee K."/>
            <person name="Lai H."/>
            <person name="Lang C."/>
            <person name="Lin S."/>
            <person name="Macmil S.L."/>
            <person name="Magdelenat G."/>
            <person name="Matthews L."/>
            <person name="McCorrison J."/>
            <person name="Monaghan E.L."/>
            <person name="Mun J.H."/>
            <person name="Najar F.Z."/>
            <person name="Nicholson C."/>
            <person name="Noirot C."/>
            <person name="O'Bleness M."/>
            <person name="Paule C.R."/>
            <person name="Poulain J."/>
            <person name="Prion F."/>
            <person name="Qin B."/>
            <person name="Qu C."/>
            <person name="Retzel E.F."/>
            <person name="Riddle C."/>
            <person name="Sallet E."/>
            <person name="Samain S."/>
            <person name="Samson N."/>
            <person name="Sanders I."/>
            <person name="Saurat O."/>
            <person name="Scarpelli C."/>
            <person name="Schiex T."/>
            <person name="Segurens B."/>
            <person name="Severin A.J."/>
            <person name="Sherrier D.J."/>
            <person name="Shi R."/>
            <person name="Sims S."/>
            <person name="Singer S.R."/>
            <person name="Sinharoy S."/>
            <person name="Sterck L."/>
            <person name="Viollet A."/>
            <person name="Wang B.B."/>
            <person name="Wang K."/>
            <person name="Wang M."/>
            <person name="Wang X."/>
            <person name="Warfsmann J."/>
            <person name="Weissenbach J."/>
            <person name="White D.D."/>
            <person name="White J.D."/>
            <person name="Wiley G.B."/>
            <person name="Wincker P."/>
            <person name="Xing Y."/>
            <person name="Yang L."/>
            <person name="Yao Z."/>
            <person name="Ying F."/>
            <person name="Zhai J."/>
            <person name="Zhou L."/>
            <person name="Zuber A."/>
            <person name="Denarie J."/>
            <person name="Dixon R.A."/>
            <person name="May G.D."/>
            <person name="Schwartz D.C."/>
            <person name="Rogers J."/>
            <person name="Quetier F."/>
            <person name="Town C.D."/>
            <person name="Roe B.A."/>
        </authorList>
    </citation>
    <scope>NUCLEOTIDE SEQUENCE [LARGE SCALE GENOMIC DNA]</scope>
    <source>
        <strain evidence="2">A17</strain>
        <strain evidence="3 4">cv. Jemalong A17</strain>
    </source>
</reference>
<evidence type="ECO:0000313" key="2">
    <source>
        <dbReference type="EMBL" id="AES58915.1"/>
    </source>
</evidence>
<keyword evidence="4" id="KW-1185">Reference proteome</keyword>
<reference evidence="3" key="3">
    <citation type="submission" date="2015-04" db="UniProtKB">
        <authorList>
            <consortium name="EnsemblPlants"/>
        </authorList>
    </citation>
    <scope>IDENTIFICATION</scope>
    <source>
        <strain evidence="3">cv. Jemalong A17</strain>
    </source>
</reference>
<evidence type="ECO:0000313" key="4">
    <source>
        <dbReference type="Proteomes" id="UP000002051"/>
    </source>
</evidence>
<evidence type="ECO:0000313" key="3">
    <source>
        <dbReference type="EnsemblPlants" id="AES58915"/>
    </source>
</evidence>
<sequence>MWHKEINESKRKYAWYREKPCFGRKELGIHAAREKKKKLAHGNKKEQHRLKEN</sequence>
<dbReference type="EnsemblPlants" id="AES58915">
    <property type="protein sequence ID" value="AES58915"/>
    <property type="gene ID" value="MTR_1g011250"/>
</dbReference>
<dbReference type="AlphaFoldDB" id="G7I5S6"/>
<organism evidence="2 4">
    <name type="scientific">Medicago truncatula</name>
    <name type="common">Barrel medic</name>
    <name type="synonym">Medicago tribuloides</name>
    <dbReference type="NCBI Taxonomy" id="3880"/>
    <lineage>
        <taxon>Eukaryota</taxon>
        <taxon>Viridiplantae</taxon>
        <taxon>Streptophyta</taxon>
        <taxon>Embryophyta</taxon>
        <taxon>Tracheophyta</taxon>
        <taxon>Spermatophyta</taxon>
        <taxon>Magnoliopsida</taxon>
        <taxon>eudicotyledons</taxon>
        <taxon>Gunneridae</taxon>
        <taxon>Pentapetalae</taxon>
        <taxon>rosids</taxon>
        <taxon>fabids</taxon>
        <taxon>Fabales</taxon>
        <taxon>Fabaceae</taxon>
        <taxon>Papilionoideae</taxon>
        <taxon>50 kb inversion clade</taxon>
        <taxon>NPAAA clade</taxon>
        <taxon>Hologalegina</taxon>
        <taxon>IRL clade</taxon>
        <taxon>Trifolieae</taxon>
        <taxon>Medicago</taxon>
    </lineage>
</organism>
<name>G7I5S6_MEDTR</name>
<evidence type="ECO:0000256" key="1">
    <source>
        <dbReference type="SAM" id="MobiDB-lite"/>
    </source>
</evidence>
<reference evidence="2 4" key="2">
    <citation type="journal article" date="2014" name="BMC Genomics">
        <title>An improved genome release (version Mt4.0) for the model legume Medicago truncatula.</title>
        <authorList>
            <person name="Tang H."/>
            <person name="Krishnakumar V."/>
            <person name="Bidwell S."/>
            <person name="Rosen B."/>
            <person name="Chan A."/>
            <person name="Zhou S."/>
            <person name="Gentzbittel L."/>
            <person name="Childs K.L."/>
            <person name="Yandell M."/>
            <person name="Gundlach H."/>
            <person name="Mayer K.F."/>
            <person name="Schwartz D.C."/>
            <person name="Town C.D."/>
        </authorList>
    </citation>
    <scope>GENOME REANNOTATION</scope>
    <source>
        <strain evidence="3 4">cv. Jemalong A17</strain>
    </source>
</reference>
<protein>
    <submittedName>
        <fullName evidence="2 3">Uncharacterized protein</fullName>
    </submittedName>
</protein>
<feature type="region of interest" description="Disordered" evidence="1">
    <location>
        <begin position="32"/>
        <end position="53"/>
    </location>
</feature>